<dbReference type="WBParaSite" id="GPLIN_000522800">
    <property type="protein sequence ID" value="GPLIN_000522800"/>
    <property type="gene ID" value="GPLIN_000522800"/>
</dbReference>
<organism evidence="2 3">
    <name type="scientific">Globodera pallida</name>
    <name type="common">Potato cyst nematode worm</name>
    <name type="synonym">Heterodera pallida</name>
    <dbReference type="NCBI Taxonomy" id="36090"/>
    <lineage>
        <taxon>Eukaryota</taxon>
        <taxon>Metazoa</taxon>
        <taxon>Ecdysozoa</taxon>
        <taxon>Nematoda</taxon>
        <taxon>Chromadorea</taxon>
        <taxon>Rhabditida</taxon>
        <taxon>Tylenchina</taxon>
        <taxon>Tylenchomorpha</taxon>
        <taxon>Tylenchoidea</taxon>
        <taxon>Heteroderidae</taxon>
        <taxon>Heteroderinae</taxon>
        <taxon>Globodera</taxon>
    </lineage>
</organism>
<reference evidence="2" key="1">
    <citation type="submission" date="2014-05" db="EMBL/GenBank/DDBJ databases">
        <title>The genome and life-stage specific transcriptomes of Globodera pallida elucidate key aspects of plant parasitism by a cyst nematode.</title>
        <authorList>
            <person name="Cotton J.A."/>
            <person name="Lilley C.J."/>
            <person name="Jones L.M."/>
            <person name="Kikuchi T."/>
            <person name="Reid A.J."/>
            <person name="Thorpe P."/>
            <person name="Tsai I.J."/>
            <person name="Beasley H."/>
            <person name="Blok V."/>
            <person name="Cock P.J.A."/>
            <person name="Van den Akker S.E."/>
            <person name="Holroyd N."/>
            <person name="Hunt M."/>
            <person name="Mantelin S."/>
            <person name="Naghra H."/>
            <person name="Pain A."/>
            <person name="Palomares-Rius J.E."/>
            <person name="Zarowiecki M."/>
            <person name="Berriman M."/>
            <person name="Jones J.T."/>
            <person name="Urwin P.E."/>
        </authorList>
    </citation>
    <scope>NUCLEOTIDE SEQUENCE [LARGE SCALE GENOMIC DNA]</scope>
    <source>
        <strain evidence="2">Lindley</strain>
    </source>
</reference>
<evidence type="ECO:0000313" key="3">
    <source>
        <dbReference type="WBParaSite" id="GPLIN_000522800"/>
    </source>
</evidence>
<sequence>MASSSKDPKKTGESENVGGRRMYAKTFWLLRAVSQVAADRGAEMRSIVKSDMADVLEQLRGGSSCPRQACCGDGPCLDEATKLAAFSTSYQKLLETGCRTGVVKMPQKIVQLVGNFVPVQVPKRRTQRRGRRRDEDYVEEEGSGGGVSSGDARDRGGDDVVARRGERSGGGDLTVSGLQGVKRFTDKITELEERHRGDDDEDDVDEEGCVGDVIRSTSPRSDSSSNTSSIAQFIARSPMLRLRGRGRDPNLTAKADQLSSVQHKKNYSDM</sequence>
<dbReference type="Proteomes" id="UP000050741">
    <property type="component" value="Unassembled WGS sequence"/>
</dbReference>
<keyword evidence="2" id="KW-1185">Reference proteome</keyword>
<feature type="compositionally biased region" description="Basic and acidic residues" evidence="1">
    <location>
        <begin position="151"/>
        <end position="169"/>
    </location>
</feature>
<name>A0A183BX89_GLOPA</name>
<evidence type="ECO:0000256" key="1">
    <source>
        <dbReference type="SAM" id="MobiDB-lite"/>
    </source>
</evidence>
<feature type="compositionally biased region" description="Low complexity" evidence="1">
    <location>
        <begin position="210"/>
        <end position="229"/>
    </location>
</feature>
<dbReference type="AlphaFoldDB" id="A0A183BX89"/>
<proteinExistence type="predicted"/>
<protein>
    <submittedName>
        <fullName evidence="3">Uncharacterized protein</fullName>
    </submittedName>
</protein>
<accession>A0A183BX89</accession>
<evidence type="ECO:0000313" key="2">
    <source>
        <dbReference type="Proteomes" id="UP000050741"/>
    </source>
</evidence>
<reference evidence="3" key="2">
    <citation type="submission" date="2016-06" db="UniProtKB">
        <authorList>
            <consortium name="WormBaseParasite"/>
        </authorList>
    </citation>
    <scope>IDENTIFICATION</scope>
</reference>
<feature type="region of interest" description="Disordered" evidence="1">
    <location>
        <begin position="123"/>
        <end position="178"/>
    </location>
</feature>
<feature type="region of interest" description="Disordered" evidence="1">
    <location>
        <begin position="192"/>
        <end position="270"/>
    </location>
</feature>
<feature type="compositionally biased region" description="Acidic residues" evidence="1">
    <location>
        <begin position="199"/>
        <end position="209"/>
    </location>
</feature>